<feature type="transmembrane region" description="Helical" evidence="2">
    <location>
        <begin position="58"/>
        <end position="76"/>
    </location>
</feature>
<evidence type="ECO:0000256" key="2">
    <source>
        <dbReference type="SAM" id="Phobius"/>
    </source>
</evidence>
<accession>A0A1E7FCN9</accession>
<evidence type="ECO:0000313" key="3">
    <source>
        <dbReference type="EMBL" id="OEU15952.1"/>
    </source>
</evidence>
<dbReference type="EMBL" id="KV784359">
    <property type="protein sequence ID" value="OEU15952.1"/>
    <property type="molecule type" value="Genomic_DNA"/>
</dbReference>
<dbReference type="InParanoid" id="A0A1E7FCN9"/>
<evidence type="ECO:0000313" key="4">
    <source>
        <dbReference type="Proteomes" id="UP000095751"/>
    </source>
</evidence>
<keyword evidence="4" id="KW-1185">Reference proteome</keyword>
<evidence type="ECO:0000256" key="1">
    <source>
        <dbReference type="SAM" id="MobiDB-lite"/>
    </source>
</evidence>
<protein>
    <submittedName>
        <fullName evidence="3">Uncharacterized protein</fullName>
    </submittedName>
</protein>
<name>A0A1E7FCN9_9STRA</name>
<sequence>MSSNAFRKLPPDVRRELLRHVKPSTNTQTSKLNADRLRRNHENLEAVGKNRSKSSKKWLLGCVGFVGCAASIPYWATQKIGNLTSQEAPLSANTVRRGAFNNSGSKDAGKDENWKKGVYVYPKGLEDHLKKQDPNETDFGPDIGPMVQAEKKK</sequence>
<keyword evidence="2" id="KW-0472">Membrane</keyword>
<dbReference type="Proteomes" id="UP000095751">
    <property type="component" value="Unassembled WGS sequence"/>
</dbReference>
<dbReference type="OrthoDB" id="1911461at2759"/>
<proteinExistence type="predicted"/>
<keyword evidence="2" id="KW-0812">Transmembrane</keyword>
<keyword evidence="2" id="KW-1133">Transmembrane helix</keyword>
<feature type="region of interest" description="Disordered" evidence="1">
    <location>
        <begin position="126"/>
        <end position="153"/>
    </location>
</feature>
<gene>
    <name evidence="3" type="ORF">FRACYDRAFT_269536</name>
</gene>
<dbReference type="AlphaFoldDB" id="A0A1E7FCN9"/>
<organism evidence="3 4">
    <name type="scientific">Fragilariopsis cylindrus CCMP1102</name>
    <dbReference type="NCBI Taxonomy" id="635003"/>
    <lineage>
        <taxon>Eukaryota</taxon>
        <taxon>Sar</taxon>
        <taxon>Stramenopiles</taxon>
        <taxon>Ochrophyta</taxon>
        <taxon>Bacillariophyta</taxon>
        <taxon>Bacillariophyceae</taxon>
        <taxon>Bacillariophycidae</taxon>
        <taxon>Bacillariales</taxon>
        <taxon>Bacillariaceae</taxon>
        <taxon>Fragilariopsis</taxon>
    </lineage>
</organism>
<dbReference type="KEGG" id="fcy:FRACYDRAFT_269536"/>
<reference evidence="3 4" key="1">
    <citation type="submission" date="2016-09" db="EMBL/GenBank/DDBJ databases">
        <title>Extensive genetic diversity and differential bi-allelic expression allows diatom success in the polar Southern Ocean.</title>
        <authorList>
            <consortium name="DOE Joint Genome Institute"/>
            <person name="Mock T."/>
            <person name="Otillar R.P."/>
            <person name="Strauss J."/>
            <person name="Dupont C."/>
            <person name="Frickenhaus S."/>
            <person name="Maumus F."/>
            <person name="Mcmullan M."/>
            <person name="Sanges R."/>
            <person name="Schmutz J."/>
            <person name="Toseland A."/>
            <person name="Valas R."/>
            <person name="Veluchamy A."/>
            <person name="Ward B.J."/>
            <person name="Allen A."/>
            <person name="Barry K."/>
            <person name="Falciatore A."/>
            <person name="Ferrante M."/>
            <person name="Fortunato A.E."/>
            <person name="Gloeckner G."/>
            <person name="Gruber A."/>
            <person name="Hipkin R."/>
            <person name="Janech M."/>
            <person name="Kroth P."/>
            <person name="Leese F."/>
            <person name="Lindquist E."/>
            <person name="Lyon B.R."/>
            <person name="Martin J."/>
            <person name="Mayer C."/>
            <person name="Parker M."/>
            <person name="Quesneville H."/>
            <person name="Raymond J."/>
            <person name="Uhlig C."/>
            <person name="Valentin K.U."/>
            <person name="Worden A.Z."/>
            <person name="Armbrust E.V."/>
            <person name="Bowler C."/>
            <person name="Green B."/>
            <person name="Moulton V."/>
            <person name="Van Oosterhout C."/>
            <person name="Grigoriev I."/>
        </authorList>
    </citation>
    <scope>NUCLEOTIDE SEQUENCE [LARGE SCALE GENOMIC DNA]</scope>
    <source>
        <strain evidence="3 4">CCMP1102</strain>
    </source>
</reference>